<accession>A0A137PIS6</accession>
<dbReference type="GO" id="GO:0046872">
    <property type="term" value="F:metal ion binding"/>
    <property type="evidence" value="ECO:0007669"/>
    <property type="project" value="InterPro"/>
</dbReference>
<feature type="domain" description="Superoxide dismutase copper/zinc binding" evidence="1">
    <location>
        <begin position="57"/>
        <end position="148"/>
    </location>
</feature>
<evidence type="ECO:0000259" key="1">
    <source>
        <dbReference type="Pfam" id="PF00080"/>
    </source>
</evidence>
<keyword evidence="3" id="KW-1185">Reference proteome</keyword>
<evidence type="ECO:0000313" key="3">
    <source>
        <dbReference type="Proteomes" id="UP000070444"/>
    </source>
</evidence>
<dbReference type="InterPro" id="IPR001424">
    <property type="entry name" value="SOD_Cu_Zn_dom"/>
</dbReference>
<reference evidence="2 3" key="1">
    <citation type="journal article" date="2015" name="Genome Biol. Evol.">
        <title>Phylogenomic analyses indicate that early fungi evolved digesting cell walls of algal ancestors of land plants.</title>
        <authorList>
            <person name="Chang Y."/>
            <person name="Wang S."/>
            <person name="Sekimoto S."/>
            <person name="Aerts A.L."/>
            <person name="Choi C."/>
            <person name="Clum A."/>
            <person name="LaButti K.M."/>
            <person name="Lindquist E.A."/>
            <person name="Yee Ngan C."/>
            <person name="Ohm R.A."/>
            <person name="Salamov A.A."/>
            <person name="Grigoriev I.V."/>
            <person name="Spatafora J.W."/>
            <person name="Berbee M.L."/>
        </authorList>
    </citation>
    <scope>NUCLEOTIDE SEQUENCE [LARGE SCALE GENOMIC DNA]</scope>
    <source>
        <strain evidence="2 3">NRRL 28638</strain>
    </source>
</reference>
<dbReference type="Proteomes" id="UP000070444">
    <property type="component" value="Unassembled WGS sequence"/>
</dbReference>
<dbReference type="STRING" id="796925.A0A137PIS6"/>
<gene>
    <name evidence="2" type="ORF">CONCODRAFT_1959</name>
</gene>
<dbReference type="AlphaFoldDB" id="A0A137PIS6"/>
<dbReference type="InterPro" id="IPR053257">
    <property type="entry name" value="Cu-only_SOD"/>
</dbReference>
<dbReference type="SUPFAM" id="SSF49329">
    <property type="entry name" value="Cu,Zn superoxide dismutase-like"/>
    <property type="match status" value="1"/>
</dbReference>
<dbReference type="PANTHER" id="PTHR20910:SF1">
    <property type="entry name" value="SUPEROXIDE DISMUTASE COPPER_ZINC BINDING DOMAIN-CONTAINING PROTEIN"/>
    <property type="match status" value="1"/>
</dbReference>
<proteinExistence type="predicted"/>
<dbReference type="Gene3D" id="2.60.40.200">
    <property type="entry name" value="Superoxide dismutase, copper/zinc binding domain"/>
    <property type="match status" value="1"/>
</dbReference>
<dbReference type="GO" id="GO:0006801">
    <property type="term" value="P:superoxide metabolic process"/>
    <property type="evidence" value="ECO:0007669"/>
    <property type="project" value="InterPro"/>
</dbReference>
<dbReference type="OrthoDB" id="159229at2759"/>
<dbReference type="EMBL" id="KQ964419">
    <property type="protein sequence ID" value="KXN74889.1"/>
    <property type="molecule type" value="Genomic_DNA"/>
</dbReference>
<dbReference type="InterPro" id="IPR036423">
    <property type="entry name" value="SOD-like_Cu/Zn_dom_sf"/>
</dbReference>
<sequence length="161" mass="17912">MGEKLSSQGCQAGRTILTLNQTDIIFNFYSCRAEAPPIYVEIQFMGGNDLLNYKGKPLNYHIHQFPQVNNTCSTTQGHYDPLKANRAPSKPYKCIKEDLYTCEKGDLSGKFGSLLVSEDVNSSNSINYIDYSLTLNEILGLSVVIHAPDRSKLACNNIELV</sequence>
<evidence type="ECO:0000313" key="2">
    <source>
        <dbReference type="EMBL" id="KXN74889.1"/>
    </source>
</evidence>
<dbReference type="Pfam" id="PF00080">
    <property type="entry name" value="Sod_Cu"/>
    <property type="match status" value="1"/>
</dbReference>
<name>A0A137PIS6_CONC2</name>
<organism evidence="2 3">
    <name type="scientific">Conidiobolus coronatus (strain ATCC 28846 / CBS 209.66 / NRRL 28638)</name>
    <name type="common">Delacroixia coronata</name>
    <dbReference type="NCBI Taxonomy" id="796925"/>
    <lineage>
        <taxon>Eukaryota</taxon>
        <taxon>Fungi</taxon>
        <taxon>Fungi incertae sedis</taxon>
        <taxon>Zoopagomycota</taxon>
        <taxon>Entomophthoromycotina</taxon>
        <taxon>Entomophthoromycetes</taxon>
        <taxon>Entomophthorales</taxon>
        <taxon>Ancylistaceae</taxon>
        <taxon>Conidiobolus</taxon>
    </lineage>
</organism>
<dbReference type="PANTHER" id="PTHR20910">
    <property type="entry name" value="AGAP001623-PA"/>
    <property type="match status" value="1"/>
</dbReference>
<protein>
    <recommendedName>
        <fullName evidence="1">Superoxide dismutase copper/zinc binding domain-containing protein</fullName>
    </recommendedName>
</protein>